<organism evidence="2 3">
    <name type="scientific">Lichenifustis flavocetrariae</name>
    <dbReference type="NCBI Taxonomy" id="2949735"/>
    <lineage>
        <taxon>Bacteria</taxon>
        <taxon>Pseudomonadati</taxon>
        <taxon>Pseudomonadota</taxon>
        <taxon>Alphaproteobacteria</taxon>
        <taxon>Hyphomicrobiales</taxon>
        <taxon>Lichenihabitantaceae</taxon>
        <taxon>Lichenifustis</taxon>
    </lineage>
</organism>
<dbReference type="RefSeq" id="WP_282586283.1">
    <property type="nucleotide sequence ID" value="NZ_JAMOIM010000012.1"/>
</dbReference>
<accession>A0AA41YZ10</accession>
<comment type="caution">
    <text evidence="2">The sequence shown here is derived from an EMBL/GenBank/DDBJ whole genome shotgun (WGS) entry which is preliminary data.</text>
</comment>
<name>A0AA41YZ10_9HYPH</name>
<feature type="chain" id="PRO_5041374351" description="Cysteine rich repeat-containing protein" evidence="1">
    <location>
        <begin position="23"/>
        <end position="77"/>
    </location>
</feature>
<feature type="signal peptide" evidence="1">
    <location>
        <begin position="1"/>
        <end position="22"/>
    </location>
</feature>
<protein>
    <recommendedName>
        <fullName evidence="4">Cysteine rich repeat-containing protein</fullName>
    </recommendedName>
</protein>
<keyword evidence="1" id="KW-0732">Signal</keyword>
<reference evidence="2" key="1">
    <citation type="submission" date="2022-05" db="EMBL/GenBank/DDBJ databases">
        <authorList>
            <person name="Pankratov T."/>
        </authorList>
    </citation>
    <scope>NUCLEOTIDE SEQUENCE</scope>
    <source>
        <strain evidence="2">BP6-180914</strain>
    </source>
</reference>
<evidence type="ECO:0000313" key="3">
    <source>
        <dbReference type="Proteomes" id="UP001165667"/>
    </source>
</evidence>
<evidence type="ECO:0008006" key="4">
    <source>
        <dbReference type="Google" id="ProtNLM"/>
    </source>
</evidence>
<keyword evidence="3" id="KW-1185">Reference proteome</keyword>
<dbReference type="EMBL" id="JAMOIM010000012">
    <property type="protein sequence ID" value="MCW6509911.1"/>
    <property type="molecule type" value="Genomic_DNA"/>
</dbReference>
<gene>
    <name evidence="2" type="ORF">M8523_17980</name>
</gene>
<sequence>MRLSQTVLAVAVLACVSSAASAESIRDRQERACQADAMKFCKDFVPDEEKIAACMGQHRADLSVNCGIVYDAGMRKK</sequence>
<dbReference type="PROSITE" id="PS51257">
    <property type="entry name" value="PROKAR_LIPOPROTEIN"/>
    <property type="match status" value="1"/>
</dbReference>
<dbReference type="AlphaFoldDB" id="A0AA41YZ10"/>
<proteinExistence type="predicted"/>
<evidence type="ECO:0000256" key="1">
    <source>
        <dbReference type="SAM" id="SignalP"/>
    </source>
</evidence>
<dbReference type="Proteomes" id="UP001165667">
    <property type="component" value="Unassembled WGS sequence"/>
</dbReference>
<evidence type="ECO:0000313" key="2">
    <source>
        <dbReference type="EMBL" id="MCW6509911.1"/>
    </source>
</evidence>